<organism evidence="1 2">
    <name type="scientific">Ignavibacterium album (strain DSM 19864 / JCM 16511 / NBRC 101810 / Mat9-16)</name>
    <dbReference type="NCBI Taxonomy" id="945713"/>
    <lineage>
        <taxon>Bacteria</taxon>
        <taxon>Pseudomonadati</taxon>
        <taxon>Ignavibacteriota</taxon>
        <taxon>Ignavibacteria</taxon>
        <taxon>Ignavibacteriales</taxon>
        <taxon>Ignavibacteriaceae</taxon>
        <taxon>Ignavibacterium</taxon>
    </lineage>
</organism>
<name>I0ANN8_IGNAJ</name>
<dbReference type="EMBL" id="CP003418">
    <property type="protein sequence ID" value="AFH50595.1"/>
    <property type="molecule type" value="Genomic_DNA"/>
</dbReference>
<evidence type="ECO:0000313" key="1">
    <source>
        <dbReference type="EMBL" id="AFH50595.1"/>
    </source>
</evidence>
<dbReference type="Proteomes" id="UP000007394">
    <property type="component" value="Chromosome"/>
</dbReference>
<gene>
    <name evidence="1" type="ordered locus">IALB_2892</name>
</gene>
<dbReference type="AlphaFoldDB" id="I0ANN8"/>
<reference evidence="1 2" key="1">
    <citation type="journal article" date="2012" name="Front. Microbiol.">
        <title>Complete genome of Ignavibacterium album, a metabolically versatile, flagellated, facultative anaerobe from the phylum Chlorobi.</title>
        <authorList>
            <person name="Liu Z."/>
            <person name="Frigaard N.-U."/>
            <person name="Vogl K."/>
            <person name="Iino T."/>
            <person name="Ohkuma M."/>
            <person name="Overmann J."/>
            <person name="Bryant D.A."/>
        </authorList>
    </citation>
    <scope>NUCLEOTIDE SEQUENCE [LARGE SCALE GENOMIC DNA]</scope>
    <source>
        <strain evidence="2">DSM 19864 / JCM 16511 / NBRC 101810 / Mat9-16</strain>
    </source>
</reference>
<dbReference type="HOGENOM" id="CLU_3026177_0_0_10"/>
<dbReference type="STRING" id="945713.IALB_2892"/>
<evidence type="ECO:0000313" key="2">
    <source>
        <dbReference type="Proteomes" id="UP000007394"/>
    </source>
</evidence>
<dbReference type="KEGG" id="ial:IALB_2892"/>
<accession>I0ANN8</accession>
<sequence length="55" mass="6644">MVQSYSICTNLSRFIDINHKFDFQVQNSFKLFLLGYSVNFGQKLNRIRLERTKRK</sequence>
<keyword evidence="2" id="KW-1185">Reference proteome</keyword>
<protein>
    <submittedName>
        <fullName evidence="1">Uncharacterized protein</fullName>
    </submittedName>
</protein>
<proteinExistence type="predicted"/>